<proteinExistence type="predicted"/>
<dbReference type="InterPro" id="IPR007278">
    <property type="entry name" value="DUF397"/>
</dbReference>
<reference evidence="2 3" key="1">
    <citation type="submission" date="2024-09" db="EMBL/GenBank/DDBJ databases">
        <authorList>
            <person name="Lee S.D."/>
        </authorList>
    </citation>
    <scope>NUCLEOTIDE SEQUENCE [LARGE SCALE GENOMIC DNA]</scope>
    <source>
        <strain evidence="2 3">N1-1</strain>
    </source>
</reference>
<dbReference type="RefSeq" id="WP_380509088.1">
    <property type="nucleotide sequence ID" value="NZ_JBHEZX010000006.1"/>
</dbReference>
<organism evidence="2 3">
    <name type="scientific">Streptacidiphilus alkalitolerans</name>
    <dbReference type="NCBI Taxonomy" id="3342712"/>
    <lineage>
        <taxon>Bacteria</taxon>
        <taxon>Bacillati</taxon>
        <taxon>Actinomycetota</taxon>
        <taxon>Actinomycetes</taxon>
        <taxon>Kitasatosporales</taxon>
        <taxon>Streptomycetaceae</taxon>
        <taxon>Streptacidiphilus</taxon>
    </lineage>
</organism>
<dbReference type="Pfam" id="PF04149">
    <property type="entry name" value="DUF397"/>
    <property type="match status" value="1"/>
</dbReference>
<dbReference type="EMBL" id="JBHEZX010000006">
    <property type="protein sequence ID" value="MFC1410768.1"/>
    <property type="molecule type" value="Genomic_DNA"/>
</dbReference>
<feature type="domain" description="DUF397" evidence="1">
    <location>
        <begin position="18"/>
        <end position="70"/>
    </location>
</feature>
<evidence type="ECO:0000259" key="1">
    <source>
        <dbReference type="Pfam" id="PF04149"/>
    </source>
</evidence>
<name>A0ABV6VAR8_9ACTN</name>
<keyword evidence="3" id="KW-1185">Reference proteome</keyword>
<comment type="caution">
    <text evidence="2">The sequence shown here is derived from an EMBL/GenBank/DDBJ whole genome shotgun (WGS) entry which is preliminary data.</text>
</comment>
<evidence type="ECO:0000313" key="2">
    <source>
        <dbReference type="EMBL" id="MFC1410768.1"/>
    </source>
</evidence>
<protein>
    <submittedName>
        <fullName evidence="2">DUF397 domain-containing protein</fullName>
    </submittedName>
</protein>
<gene>
    <name evidence="2" type="ORF">ACEZDG_16000</name>
</gene>
<sequence length="75" mass="8134">MSTTDPKADLYSHDLTGAVWRKSPISASNQDCVEITDLPGGGVAVRDSKNPDRPDLRFTATEWAAFTGALTQRLI</sequence>
<accession>A0ABV6VAR8</accession>
<dbReference type="Proteomes" id="UP001592582">
    <property type="component" value="Unassembled WGS sequence"/>
</dbReference>
<evidence type="ECO:0000313" key="3">
    <source>
        <dbReference type="Proteomes" id="UP001592582"/>
    </source>
</evidence>